<dbReference type="Pfam" id="PF00240">
    <property type="entry name" value="ubiquitin"/>
    <property type="match status" value="1"/>
</dbReference>
<comment type="caution">
    <text evidence="4">The sequence shown here is derived from an EMBL/GenBank/DDBJ whole genome shotgun (WGS) entry which is preliminary data.</text>
</comment>
<evidence type="ECO:0000256" key="1">
    <source>
        <dbReference type="ARBA" id="ARBA00004514"/>
    </source>
</evidence>
<dbReference type="PROSITE" id="PS00299">
    <property type="entry name" value="UBIQUITIN_1"/>
    <property type="match status" value="1"/>
</dbReference>
<evidence type="ECO:0000256" key="2">
    <source>
        <dbReference type="ARBA" id="ARBA00022490"/>
    </source>
</evidence>
<dbReference type="Gene3D" id="3.10.20.90">
    <property type="entry name" value="Phosphatidylinositol 3-kinase Catalytic Subunit, Chain A, domain 1"/>
    <property type="match status" value="1"/>
</dbReference>
<dbReference type="InterPro" id="IPR000626">
    <property type="entry name" value="Ubiquitin-like_dom"/>
</dbReference>
<dbReference type="GO" id="GO:0006620">
    <property type="term" value="P:post-translational protein targeting to endoplasmic reticulum membrane"/>
    <property type="evidence" value="ECO:0007669"/>
    <property type="project" value="InterPro"/>
</dbReference>
<dbReference type="PRINTS" id="PR00348">
    <property type="entry name" value="UBIQUITIN"/>
</dbReference>
<name>A0A814L8R7_9BILA</name>
<dbReference type="GO" id="GO:0051087">
    <property type="term" value="F:protein-folding chaperone binding"/>
    <property type="evidence" value="ECO:0007669"/>
    <property type="project" value="TreeGrafter"/>
</dbReference>
<feature type="domain" description="Ubiquitin-like" evidence="3">
    <location>
        <begin position="1"/>
        <end position="76"/>
    </location>
</feature>
<evidence type="ECO:0000259" key="3">
    <source>
        <dbReference type="PROSITE" id="PS50053"/>
    </source>
</evidence>
<dbReference type="AlphaFoldDB" id="A0A814L8R7"/>
<dbReference type="OrthoDB" id="417450at2759"/>
<keyword evidence="5" id="KW-1185">Reference proteome</keyword>
<dbReference type="InterPro" id="IPR029071">
    <property type="entry name" value="Ubiquitin-like_domsf"/>
</dbReference>
<organism evidence="4 5">
    <name type="scientific">Brachionus calyciflorus</name>
    <dbReference type="NCBI Taxonomy" id="104777"/>
    <lineage>
        <taxon>Eukaryota</taxon>
        <taxon>Metazoa</taxon>
        <taxon>Spiralia</taxon>
        <taxon>Gnathifera</taxon>
        <taxon>Rotifera</taxon>
        <taxon>Eurotatoria</taxon>
        <taxon>Monogononta</taxon>
        <taxon>Pseudotrocha</taxon>
        <taxon>Ploima</taxon>
        <taxon>Brachionidae</taxon>
        <taxon>Brachionus</taxon>
    </lineage>
</organism>
<dbReference type="EMBL" id="CAJNOC010005811">
    <property type="protein sequence ID" value="CAF1062739.1"/>
    <property type="molecule type" value="Genomic_DNA"/>
</dbReference>
<dbReference type="PROSITE" id="PS50053">
    <property type="entry name" value="UBIQUITIN_2"/>
    <property type="match status" value="1"/>
</dbReference>
<reference evidence="4" key="1">
    <citation type="submission" date="2021-02" db="EMBL/GenBank/DDBJ databases">
        <authorList>
            <person name="Nowell W R."/>
        </authorList>
    </citation>
    <scope>NUCLEOTIDE SEQUENCE</scope>
    <source>
        <strain evidence="4">Ploen Becks lab</strain>
    </source>
</reference>
<dbReference type="SMART" id="SM00213">
    <property type="entry name" value="UBQ"/>
    <property type="match status" value="1"/>
</dbReference>
<dbReference type="SUPFAM" id="SSF54236">
    <property type="entry name" value="Ubiquitin-like"/>
    <property type="match status" value="1"/>
</dbReference>
<gene>
    <name evidence="4" type="ORF">OXX778_LOCUS19362</name>
</gene>
<evidence type="ECO:0000313" key="4">
    <source>
        <dbReference type="EMBL" id="CAF1062739.1"/>
    </source>
</evidence>
<keyword evidence="2" id="KW-0963">Cytoplasm</keyword>
<dbReference type="InterPro" id="IPR019954">
    <property type="entry name" value="Ubiquitin_CS"/>
</dbReference>
<dbReference type="GO" id="GO:0071816">
    <property type="term" value="P:tail-anchored membrane protein insertion into ER membrane"/>
    <property type="evidence" value="ECO:0007669"/>
    <property type="project" value="TreeGrafter"/>
</dbReference>
<dbReference type="PANTHER" id="PTHR46555">
    <property type="entry name" value="UBIQUITIN-LIKE PROTEIN 4A"/>
    <property type="match status" value="1"/>
</dbReference>
<accession>A0A814L8R7</accession>
<dbReference type="InterPro" id="IPR019956">
    <property type="entry name" value="Ubiquitin_dom"/>
</dbReference>
<proteinExistence type="predicted"/>
<protein>
    <recommendedName>
        <fullName evidence="3">Ubiquitin-like domain-containing protein</fullName>
    </recommendedName>
</protein>
<dbReference type="Proteomes" id="UP000663879">
    <property type="component" value="Unassembled WGS sequence"/>
</dbReference>
<dbReference type="GO" id="GO:0071818">
    <property type="term" value="C:BAT3 complex"/>
    <property type="evidence" value="ECO:0007669"/>
    <property type="project" value="TreeGrafter"/>
</dbReference>
<dbReference type="InterPro" id="IPR047154">
    <property type="entry name" value="UBL4A-like"/>
</dbReference>
<evidence type="ECO:0000313" key="5">
    <source>
        <dbReference type="Proteomes" id="UP000663879"/>
    </source>
</evidence>
<sequence length="137" mass="15835">MQLIVKILNGAEHSIQVPSELTIDELKKNLAEKLNIPKYQQRLMFKGKALCDTQKLSDYSITDGTRIHLSINKNAEPPVIESKLDKELKSIAVNYVKDVDKFTSLFNKELKRLVNEMSLDDIERYDEARQMRQEANL</sequence>
<dbReference type="PANTHER" id="PTHR46555:SF1">
    <property type="entry name" value="UBIQUITIN-LIKE PROTEIN 4A"/>
    <property type="match status" value="1"/>
</dbReference>
<comment type="subcellular location">
    <subcellularLocation>
        <location evidence="1">Cytoplasm</location>
        <location evidence="1">Cytosol</location>
    </subcellularLocation>
</comment>